<dbReference type="InterPro" id="IPR025419">
    <property type="entry name" value="DUF4142"/>
</dbReference>
<dbReference type="PANTHER" id="PTHR38593">
    <property type="entry name" value="BLR2558 PROTEIN"/>
    <property type="match status" value="1"/>
</dbReference>
<dbReference type="Proteomes" id="UP001321542">
    <property type="component" value="Chromosome"/>
</dbReference>
<feature type="compositionally biased region" description="Pro residues" evidence="1">
    <location>
        <begin position="212"/>
        <end position="230"/>
    </location>
</feature>
<name>A0ABM7F856_9ACTN</name>
<organism evidence="3 4">
    <name type="scientific">Streptomyces graminofaciens</name>
    <dbReference type="NCBI Taxonomy" id="68212"/>
    <lineage>
        <taxon>Bacteria</taxon>
        <taxon>Bacillati</taxon>
        <taxon>Actinomycetota</taxon>
        <taxon>Actinomycetes</taxon>
        <taxon>Kitasatosporales</taxon>
        <taxon>Streptomycetaceae</taxon>
        <taxon>Streptomyces</taxon>
    </lineage>
</organism>
<dbReference type="RefSeq" id="WP_286251096.1">
    <property type="nucleotide sequence ID" value="NZ_AP018448.1"/>
</dbReference>
<reference evidence="3 4" key="2">
    <citation type="journal article" date="2023" name="ChemBioChem">
        <title>Acyltransferase Domain Exchange between Two Independent Type I Polyketide Synthases in the Same Producer Strain of Macrolide Antibiotics.</title>
        <authorList>
            <person name="Kudo F."/>
            <person name="Kishikawa K."/>
            <person name="Tsuboi K."/>
            <person name="Kido T."/>
            <person name="Usui T."/>
            <person name="Hashimoto J."/>
            <person name="Shin-Ya K."/>
            <person name="Miyanaga A."/>
            <person name="Eguchi T."/>
        </authorList>
    </citation>
    <scope>NUCLEOTIDE SEQUENCE [LARGE SCALE GENOMIC DNA]</scope>
    <source>
        <strain evidence="3 4">A-8890</strain>
    </source>
</reference>
<feature type="compositionally biased region" description="Polar residues" evidence="1">
    <location>
        <begin position="231"/>
        <end position="242"/>
    </location>
</feature>
<feature type="compositionally biased region" description="Basic and acidic residues" evidence="1">
    <location>
        <begin position="254"/>
        <end position="269"/>
    </location>
</feature>
<dbReference type="PANTHER" id="PTHR38593:SF1">
    <property type="entry name" value="BLR2558 PROTEIN"/>
    <property type="match status" value="1"/>
</dbReference>
<feature type="region of interest" description="Disordered" evidence="1">
    <location>
        <begin position="204"/>
        <end position="269"/>
    </location>
</feature>
<keyword evidence="4" id="KW-1185">Reference proteome</keyword>
<evidence type="ECO:0000256" key="1">
    <source>
        <dbReference type="SAM" id="MobiDB-lite"/>
    </source>
</evidence>
<accession>A0ABM7F856</accession>
<protein>
    <recommendedName>
        <fullName evidence="2">DUF4142 domain-containing protein</fullName>
    </recommendedName>
</protein>
<evidence type="ECO:0000313" key="4">
    <source>
        <dbReference type="Proteomes" id="UP001321542"/>
    </source>
</evidence>
<dbReference type="EMBL" id="AP018448">
    <property type="protein sequence ID" value="BBC32133.1"/>
    <property type="molecule type" value="Genomic_DNA"/>
</dbReference>
<dbReference type="Pfam" id="PF13628">
    <property type="entry name" value="DUF4142"/>
    <property type="match status" value="1"/>
</dbReference>
<gene>
    <name evidence="3" type="ORF">SGFS_034270</name>
</gene>
<evidence type="ECO:0000313" key="3">
    <source>
        <dbReference type="EMBL" id="BBC32133.1"/>
    </source>
</evidence>
<sequence>MRRSKGSILVALAIAGTITAVAYPVFYSYPHRNDAANAATVTGDTVTTQWGPLTAADRDLIVRVRLAGLWELPAGQQALERASSATVKEAAEHLIVGHTDLDKRVRIIAAKLGVELPNQPNEQQQGWLNEMTAAKTEAEYNKTWANLLRAAHGKIFPAIATVRNTTRNTLVRQLASDANQTVLDHITILEGTGEIDFEDIANNSVGATASPTGPPPPQPGQLAPSAPPVEPSTNPDTKSTPSPTAPGVVNTGRPDPDELNKEQGEPTIQ</sequence>
<reference evidence="3 4" key="1">
    <citation type="journal article" date="2010" name="ChemBioChem">
        <title>Cloning and characterization of the biosynthetic gene cluster of 16-membered macrolide antibiotic FD-891: involvement of a dual functional cytochrome P450 monooxygenase catalyzing epoxidation and hydroxylation.</title>
        <authorList>
            <person name="Kudo F."/>
            <person name="Motegi A."/>
            <person name="Mizoue K."/>
            <person name="Eguchi T."/>
        </authorList>
    </citation>
    <scope>NUCLEOTIDE SEQUENCE [LARGE SCALE GENOMIC DNA]</scope>
    <source>
        <strain evidence="3 4">A-8890</strain>
    </source>
</reference>
<evidence type="ECO:0000259" key="2">
    <source>
        <dbReference type="Pfam" id="PF13628"/>
    </source>
</evidence>
<feature type="domain" description="DUF4142" evidence="2">
    <location>
        <begin position="56"/>
        <end position="187"/>
    </location>
</feature>
<proteinExistence type="predicted"/>